<dbReference type="AlphaFoldDB" id="A0A645ERF1"/>
<reference evidence="1" key="1">
    <citation type="submission" date="2019-08" db="EMBL/GenBank/DDBJ databases">
        <authorList>
            <person name="Kucharzyk K."/>
            <person name="Murdoch R.W."/>
            <person name="Higgins S."/>
            <person name="Loffler F."/>
        </authorList>
    </citation>
    <scope>NUCLEOTIDE SEQUENCE</scope>
</reference>
<sequence length="172" mass="18664">MEGEVCKVRDGAYRFSFIGGSEGMGRVAHHYRSADSLLNFIVGGYEDVAFLFGYLQDTVIVSWYAEEVHRYDDFGLLRDGGFQLVVVHGEFARLAVDHDDHRADVRNDACRRRIGVRGNDYLVSGADAQNTQGHLGTGGIGVEADGLGGMAYLCGGVFQCLGFRAGSDPTGF</sequence>
<evidence type="ECO:0000313" key="1">
    <source>
        <dbReference type="EMBL" id="MPN03842.1"/>
    </source>
</evidence>
<accession>A0A645ERF1</accession>
<dbReference type="EMBL" id="VSSQ01049762">
    <property type="protein sequence ID" value="MPN03842.1"/>
    <property type="molecule type" value="Genomic_DNA"/>
</dbReference>
<protein>
    <submittedName>
        <fullName evidence="1">Uncharacterized protein</fullName>
    </submittedName>
</protein>
<proteinExistence type="predicted"/>
<comment type="caution">
    <text evidence="1">The sequence shown here is derived from an EMBL/GenBank/DDBJ whole genome shotgun (WGS) entry which is preliminary data.</text>
</comment>
<name>A0A645ERF1_9ZZZZ</name>
<gene>
    <name evidence="1" type="ORF">SDC9_151076</name>
</gene>
<organism evidence="1">
    <name type="scientific">bioreactor metagenome</name>
    <dbReference type="NCBI Taxonomy" id="1076179"/>
    <lineage>
        <taxon>unclassified sequences</taxon>
        <taxon>metagenomes</taxon>
        <taxon>ecological metagenomes</taxon>
    </lineage>
</organism>